<keyword evidence="11" id="KW-1185">Reference proteome</keyword>
<evidence type="ECO:0000256" key="7">
    <source>
        <dbReference type="ARBA" id="ARBA00023136"/>
    </source>
</evidence>
<dbReference type="Pfam" id="PF02653">
    <property type="entry name" value="BPD_transp_2"/>
    <property type="match status" value="1"/>
</dbReference>
<dbReference type="InterPro" id="IPR001851">
    <property type="entry name" value="ABC_transp_permease"/>
</dbReference>
<evidence type="ECO:0000313" key="10">
    <source>
        <dbReference type="EMBL" id="TXL69916.1"/>
    </source>
</evidence>
<dbReference type="CDD" id="cd06582">
    <property type="entry name" value="TM_PBP1_LivH_like"/>
    <property type="match status" value="1"/>
</dbReference>
<dbReference type="AlphaFoldDB" id="A0A5C8P810"/>
<evidence type="ECO:0000256" key="8">
    <source>
        <dbReference type="ARBA" id="ARBA00037998"/>
    </source>
</evidence>
<dbReference type="RefSeq" id="WP_147852047.1">
    <property type="nucleotide sequence ID" value="NZ_VDUZ01000069.1"/>
</dbReference>
<feature type="transmembrane region" description="Helical" evidence="9">
    <location>
        <begin position="65"/>
        <end position="84"/>
    </location>
</feature>
<feature type="transmembrane region" description="Helical" evidence="9">
    <location>
        <begin position="224"/>
        <end position="251"/>
    </location>
</feature>
<dbReference type="Proteomes" id="UP000321638">
    <property type="component" value="Unassembled WGS sequence"/>
</dbReference>
<keyword evidence="5" id="KW-0029">Amino-acid transport</keyword>
<comment type="similarity">
    <text evidence="8">Belongs to the binding-protein-dependent transport system permease family. LivHM subfamily.</text>
</comment>
<dbReference type="PANTHER" id="PTHR11795">
    <property type="entry name" value="BRANCHED-CHAIN AMINO ACID TRANSPORT SYSTEM PERMEASE PROTEIN LIVH"/>
    <property type="match status" value="1"/>
</dbReference>
<evidence type="ECO:0000256" key="5">
    <source>
        <dbReference type="ARBA" id="ARBA00022970"/>
    </source>
</evidence>
<feature type="transmembrane region" description="Helical" evidence="9">
    <location>
        <begin position="41"/>
        <end position="59"/>
    </location>
</feature>
<dbReference type="GO" id="GO:0022857">
    <property type="term" value="F:transmembrane transporter activity"/>
    <property type="evidence" value="ECO:0007669"/>
    <property type="project" value="InterPro"/>
</dbReference>
<keyword evidence="3" id="KW-1003">Cell membrane</keyword>
<dbReference type="InterPro" id="IPR052157">
    <property type="entry name" value="BCAA_transport_permease"/>
</dbReference>
<keyword evidence="7 9" id="KW-0472">Membrane</keyword>
<dbReference type="PANTHER" id="PTHR11795:SF445">
    <property type="entry name" value="AMINO ACID ABC TRANSPORTER PERMEASE PROTEIN"/>
    <property type="match status" value="1"/>
</dbReference>
<comment type="caution">
    <text evidence="10">The sequence shown here is derived from an EMBL/GenBank/DDBJ whole genome shotgun (WGS) entry which is preliminary data.</text>
</comment>
<evidence type="ECO:0000256" key="4">
    <source>
        <dbReference type="ARBA" id="ARBA00022692"/>
    </source>
</evidence>
<comment type="subcellular location">
    <subcellularLocation>
        <location evidence="1">Cell membrane</location>
        <topology evidence="1">Multi-pass membrane protein</topology>
    </subcellularLocation>
</comment>
<dbReference type="OrthoDB" id="9778908at2"/>
<evidence type="ECO:0000256" key="2">
    <source>
        <dbReference type="ARBA" id="ARBA00022448"/>
    </source>
</evidence>
<evidence type="ECO:0000256" key="9">
    <source>
        <dbReference type="SAM" id="Phobius"/>
    </source>
</evidence>
<feature type="transmembrane region" description="Helical" evidence="9">
    <location>
        <begin position="96"/>
        <end position="120"/>
    </location>
</feature>
<evidence type="ECO:0000256" key="1">
    <source>
        <dbReference type="ARBA" id="ARBA00004651"/>
    </source>
</evidence>
<protein>
    <submittedName>
        <fullName evidence="10">Branched-chain amino acid ABC transporter permease</fullName>
    </submittedName>
</protein>
<keyword evidence="2" id="KW-0813">Transport</keyword>
<feature type="transmembrane region" description="Helical" evidence="9">
    <location>
        <begin position="12"/>
        <end position="34"/>
    </location>
</feature>
<accession>A0A5C8P810</accession>
<evidence type="ECO:0000256" key="3">
    <source>
        <dbReference type="ARBA" id="ARBA00022475"/>
    </source>
</evidence>
<sequence length="292" mass="30473">MTALVQTLVNGLLYGGILSIAAVGFSLIFGVMSVINLTHGIFVIGGAYGALVAWSVLGIDPLLSIPPLMLVAFALGWACQRLVIQPAVERGNPVAALLVTFGFALIAVNLLTVTFSSSVRSISPSYSFINLRLGDISIDLVRLVAFGCGLALIAILGSFLRFSRWGRVIRATALSELGARLCGVDARAVYAMTFAVASAFAAASGVLIGMMLPFTPADEVTWTVYAFIVVTLGGVGSLGGAMLGGLLLGLVSTLTQTYLGAVYTNMVMFLILLFTLLVRPNGILGSAFKASR</sequence>
<feature type="transmembrane region" description="Helical" evidence="9">
    <location>
        <begin position="140"/>
        <end position="160"/>
    </location>
</feature>
<evidence type="ECO:0000313" key="11">
    <source>
        <dbReference type="Proteomes" id="UP000321638"/>
    </source>
</evidence>
<feature type="transmembrane region" description="Helical" evidence="9">
    <location>
        <begin position="258"/>
        <end position="278"/>
    </location>
</feature>
<name>A0A5C8P810_9HYPH</name>
<dbReference type="GO" id="GO:0006865">
    <property type="term" value="P:amino acid transport"/>
    <property type="evidence" value="ECO:0007669"/>
    <property type="project" value="UniProtKB-KW"/>
</dbReference>
<gene>
    <name evidence="10" type="ORF">FHP25_37020</name>
</gene>
<dbReference type="GO" id="GO:0005886">
    <property type="term" value="C:plasma membrane"/>
    <property type="evidence" value="ECO:0007669"/>
    <property type="project" value="UniProtKB-SubCell"/>
</dbReference>
<proteinExistence type="inferred from homology"/>
<reference evidence="10 11" key="1">
    <citation type="submission" date="2019-06" db="EMBL/GenBank/DDBJ databases">
        <title>New taxonomy in bacterial strain CC-CFT640, isolated from vineyard.</title>
        <authorList>
            <person name="Lin S.-Y."/>
            <person name="Tsai C.-F."/>
            <person name="Young C.-C."/>
        </authorList>
    </citation>
    <scope>NUCLEOTIDE SEQUENCE [LARGE SCALE GENOMIC DNA]</scope>
    <source>
        <strain evidence="10 11">CC-CFT640</strain>
    </source>
</reference>
<evidence type="ECO:0000256" key="6">
    <source>
        <dbReference type="ARBA" id="ARBA00022989"/>
    </source>
</evidence>
<feature type="transmembrane region" description="Helical" evidence="9">
    <location>
        <begin position="189"/>
        <end position="212"/>
    </location>
</feature>
<dbReference type="EMBL" id="VDUZ01000069">
    <property type="protein sequence ID" value="TXL69916.1"/>
    <property type="molecule type" value="Genomic_DNA"/>
</dbReference>
<keyword evidence="6 9" id="KW-1133">Transmembrane helix</keyword>
<keyword evidence="4 9" id="KW-0812">Transmembrane</keyword>
<organism evidence="10 11">
    <name type="scientific">Vineibacter terrae</name>
    <dbReference type="NCBI Taxonomy" id="2586908"/>
    <lineage>
        <taxon>Bacteria</taxon>
        <taxon>Pseudomonadati</taxon>
        <taxon>Pseudomonadota</taxon>
        <taxon>Alphaproteobacteria</taxon>
        <taxon>Hyphomicrobiales</taxon>
        <taxon>Vineibacter</taxon>
    </lineage>
</organism>